<evidence type="ECO:0000256" key="1">
    <source>
        <dbReference type="SAM" id="MobiDB-lite"/>
    </source>
</evidence>
<gene>
    <name evidence="3" type="ORF">C8Q71DRAFT_905203</name>
</gene>
<dbReference type="GeneID" id="72009623"/>
<evidence type="ECO:0000256" key="2">
    <source>
        <dbReference type="SAM" id="Phobius"/>
    </source>
</evidence>
<reference evidence="3 4" key="1">
    <citation type="journal article" date="2021" name="Environ. Microbiol.">
        <title>Gene family expansions and transcriptome signatures uncover fungal adaptations to wood decay.</title>
        <authorList>
            <person name="Hage H."/>
            <person name="Miyauchi S."/>
            <person name="Viragh M."/>
            <person name="Drula E."/>
            <person name="Min B."/>
            <person name="Chaduli D."/>
            <person name="Navarro D."/>
            <person name="Favel A."/>
            <person name="Norest M."/>
            <person name="Lesage-Meessen L."/>
            <person name="Balint B."/>
            <person name="Merenyi Z."/>
            <person name="de Eugenio L."/>
            <person name="Morin E."/>
            <person name="Martinez A.T."/>
            <person name="Baldrian P."/>
            <person name="Stursova M."/>
            <person name="Martinez M.J."/>
            <person name="Novotny C."/>
            <person name="Magnuson J.K."/>
            <person name="Spatafora J.W."/>
            <person name="Maurice S."/>
            <person name="Pangilinan J."/>
            <person name="Andreopoulos W."/>
            <person name="LaButti K."/>
            <person name="Hundley H."/>
            <person name="Na H."/>
            <person name="Kuo A."/>
            <person name="Barry K."/>
            <person name="Lipzen A."/>
            <person name="Henrissat B."/>
            <person name="Riley R."/>
            <person name="Ahrendt S."/>
            <person name="Nagy L.G."/>
            <person name="Grigoriev I.V."/>
            <person name="Martin F."/>
            <person name="Rosso M.N."/>
        </authorList>
    </citation>
    <scope>NUCLEOTIDE SEQUENCE [LARGE SCALE GENOMIC DNA]</scope>
    <source>
        <strain evidence="3 4">CIRM-BRFM 1785</strain>
    </source>
</reference>
<dbReference type="PANTHER" id="PTHR37488">
    <property type="entry name" value="DUF1275 DOMAIN-CONTAINING PROTEIN"/>
    <property type="match status" value="1"/>
</dbReference>
<proteinExistence type="predicted"/>
<keyword evidence="2" id="KW-0812">Transmembrane</keyword>
<sequence>MQLCTRRLLCASRPAWRARLLSGTVGGDLRYRQLTTSSSSQPAHASAPTPAPSPPPPSPPASAPPPPNSALLLFCLSTGLVDSLTFAVSGVWCAFVTGTTVQLGMDLPSLFAELGALNAVTSFPTAVSYVTNSSTAERAAALGGFIFGGFVGSRLPRWVTPARSSALQSALLAGAGALALMDPAATYMPHPLLTLGMISTSMSLQAVLVQSLKTPFATSVAWTSVWLSAVSPSSHTARWKRFAGLAALMGGAGIGAFVVHFGKEEGAGNERSDESRRTTLHRMGWGLVGAAAIKTTVGVIFWRRGRGGRMQL</sequence>
<feature type="region of interest" description="Disordered" evidence="1">
    <location>
        <begin position="36"/>
        <end position="65"/>
    </location>
</feature>
<dbReference type="PANTHER" id="PTHR37488:SF2">
    <property type="entry name" value="DUF1275 DOMAIN-CONTAINING PROTEIN"/>
    <property type="match status" value="1"/>
</dbReference>
<protein>
    <recommendedName>
        <fullName evidence="5">Membrane transporter protein</fullName>
    </recommendedName>
</protein>
<evidence type="ECO:0008006" key="5">
    <source>
        <dbReference type="Google" id="ProtNLM"/>
    </source>
</evidence>
<dbReference type="Pfam" id="PF06912">
    <property type="entry name" value="DUF1275"/>
    <property type="match status" value="1"/>
</dbReference>
<feature type="transmembrane region" description="Helical" evidence="2">
    <location>
        <begin position="242"/>
        <end position="262"/>
    </location>
</feature>
<evidence type="ECO:0000313" key="4">
    <source>
        <dbReference type="Proteomes" id="UP000814176"/>
    </source>
</evidence>
<comment type="caution">
    <text evidence="3">The sequence shown here is derived from an EMBL/GenBank/DDBJ whole genome shotgun (WGS) entry which is preliminary data.</text>
</comment>
<evidence type="ECO:0000313" key="3">
    <source>
        <dbReference type="EMBL" id="KAH9839806.1"/>
    </source>
</evidence>
<feature type="transmembrane region" description="Helical" evidence="2">
    <location>
        <begin position="282"/>
        <end position="302"/>
    </location>
</feature>
<feature type="compositionally biased region" description="Pro residues" evidence="1">
    <location>
        <begin position="49"/>
        <end position="65"/>
    </location>
</feature>
<keyword evidence="2" id="KW-0472">Membrane</keyword>
<organism evidence="3 4">
    <name type="scientific">Rhodofomes roseus</name>
    <dbReference type="NCBI Taxonomy" id="34475"/>
    <lineage>
        <taxon>Eukaryota</taxon>
        <taxon>Fungi</taxon>
        <taxon>Dikarya</taxon>
        <taxon>Basidiomycota</taxon>
        <taxon>Agaricomycotina</taxon>
        <taxon>Agaricomycetes</taxon>
        <taxon>Polyporales</taxon>
        <taxon>Rhodofomes</taxon>
    </lineage>
</organism>
<dbReference type="InterPro" id="IPR010699">
    <property type="entry name" value="DUF1275"/>
</dbReference>
<keyword evidence="4" id="KW-1185">Reference proteome</keyword>
<name>A0ABQ8KNB9_9APHY</name>
<dbReference type="EMBL" id="JADCUA010000005">
    <property type="protein sequence ID" value="KAH9839806.1"/>
    <property type="molecule type" value="Genomic_DNA"/>
</dbReference>
<accession>A0ABQ8KNB9</accession>
<dbReference type="RefSeq" id="XP_047781456.1">
    <property type="nucleotide sequence ID" value="XM_047928891.1"/>
</dbReference>
<feature type="compositionally biased region" description="Low complexity" evidence="1">
    <location>
        <begin position="37"/>
        <end position="48"/>
    </location>
</feature>
<dbReference type="Proteomes" id="UP000814176">
    <property type="component" value="Unassembled WGS sequence"/>
</dbReference>
<keyword evidence="2" id="KW-1133">Transmembrane helix</keyword>